<dbReference type="PROSITE" id="PS51746">
    <property type="entry name" value="PPM_2"/>
    <property type="match status" value="1"/>
</dbReference>
<reference evidence="2" key="1">
    <citation type="submission" date="2020-11" db="EMBL/GenBank/DDBJ databases">
        <title>Nocardioides cynanchi sp. nov., isolated from soil of rhizosphere of Cynanchum wilfordii.</title>
        <authorList>
            <person name="Lee J.-S."/>
            <person name="Suh M.K."/>
            <person name="Kim J.-S."/>
        </authorList>
    </citation>
    <scope>NUCLEOTIDE SEQUENCE</scope>
    <source>
        <strain evidence="2">KCTC 19276</strain>
    </source>
</reference>
<proteinExistence type="predicted"/>
<feature type="domain" description="PPM-type phosphatase" evidence="1">
    <location>
        <begin position="11"/>
        <end position="251"/>
    </location>
</feature>
<accession>A0A930VSB9</accession>
<dbReference type="Pfam" id="PF13672">
    <property type="entry name" value="PP2C_2"/>
    <property type="match status" value="1"/>
</dbReference>
<dbReference type="InterPro" id="IPR015655">
    <property type="entry name" value="PP2C"/>
</dbReference>
<dbReference type="PANTHER" id="PTHR47992">
    <property type="entry name" value="PROTEIN PHOSPHATASE"/>
    <property type="match status" value="1"/>
</dbReference>
<sequence>MSPGASTVELRSGAATDVGRVREVNEDAYLAAPPLFVVADGMGGHDGGDVASRIVVEEFARLAEEGYDPRHGVEVVAGTFAASHQRITEYAEEQSRRTGRDFTAGTTAVVALLVEHDEGPRWLLANLGDSRVYRFSGAELTQVSVDHSLVQELVDEGSIAREQMGSHPARHVVTRALGGPSPDEADYFELSLAEAGRLLLCSDGVTEMLDDPTLARILGAATDPREAAEEVVAAAVRAGGRDNATAIVVDVVGLVDGVSGGVA</sequence>
<dbReference type="Proteomes" id="UP000660668">
    <property type="component" value="Unassembled WGS sequence"/>
</dbReference>
<dbReference type="AlphaFoldDB" id="A0A930VSB9"/>
<evidence type="ECO:0000313" key="2">
    <source>
        <dbReference type="EMBL" id="MBF4769955.1"/>
    </source>
</evidence>
<organism evidence="2 3">
    <name type="scientific">Nocardioides agariphilus</name>
    <dbReference type="NCBI Taxonomy" id="433664"/>
    <lineage>
        <taxon>Bacteria</taxon>
        <taxon>Bacillati</taxon>
        <taxon>Actinomycetota</taxon>
        <taxon>Actinomycetes</taxon>
        <taxon>Propionibacteriales</taxon>
        <taxon>Nocardioidaceae</taxon>
        <taxon>Nocardioides</taxon>
    </lineage>
</organism>
<dbReference type="GO" id="GO:0004722">
    <property type="term" value="F:protein serine/threonine phosphatase activity"/>
    <property type="evidence" value="ECO:0007669"/>
    <property type="project" value="InterPro"/>
</dbReference>
<dbReference type="InterPro" id="IPR036457">
    <property type="entry name" value="PPM-type-like_dom_sf"/>
</dbReference>
<dbReference type="SMART" id="SM00332">
    <property type="entry name" value="PP2Cc"/>
    <property type="match status" value="1"/>
</dbReference>
<comment type="caution">
    <text evidence="2">The sequence shown here is derived from an EMBL/GenBank/DDBJ whole genome shotgun (WGS) entry which is preliminary data.</text>
</comment>
<name>A0A930VSB9_9ACTN</name>
<dbReference type="RefSeq" id="WP_194698100.1">
    <property type="nucleotide sequence ID" value="NZ_JADKPO010000035.1"/>
</dbReference>
<evidence type="ECO:0000313" key="3">
    <source>
        <dbReference type="Proteomes" id="UP000660668"/>
    </source>
</evidence>
<dbReference type="SUPFAM" id="SSF81606">
    <property type="entry name" value="PP2C-like"/>
    <property type="match status" value="1"/>
</dbReference>
<protein>
    <submittedName>
        <fullName evidence="2">Serine/threonine-protein phosphatase</fullName>
    </submittedName>
</protein>
<dbReference type="InterPro" id="IPR001932">
    <property type="entry name" value="PPM-type_phosphatase-like_dom"/>
</dbReference>
<dbReference type="SMART" id="SM00331">
    <property type="entry name" value="PP2C_SIG"/>
    <property type="match status" value="1"/>
</dbReference>
<keyword evidence="3" id="KW-1185">Reference proteome</keyword>
<evidence type="ECO:0000259" key="1">
    <source>
        <dbReference type="PROSITE" id="PS51746"/>
    </source>
</evidence>
<gene>
    <name evidence="2" type="ORF">ISU10_19460</name>
</gene>
<dbReference type="CDD" id="cd00143">
    <property type="entry name" value="PP2Cc"/>
    <property type="match status" value="1"/>
</dbReference>
<dbReference type="Gene3D" id="3.60.40.10">
    <property type="entry name" value="PPM-type phosphatase domain"/>
    <property type="match status" value="1"/>
</dbReference>
<dbReference type="EMBL" id="JADKPO010000035">
    <property type="protein sequence ID" value="MBF4769955.1"/>
    <property type="molecule type" value="Genomic_DNA"/>
</dbReference>